<name>A0AAD7RMW3_9TELE</name>
<dbReference type="AlphaFoldDB" id="A0AAD7RMW3"/>
<sequence length="126" mass="13340">MNTFLKKAEVIEAQDDIGSTNPMIPLRAAGVDEAGDRARQRCSQQARELRVYIGMIYLGVTLGRSRLLTSPDYTIAYGSPGPCFIAHQLVAVPTPTQAQDASVPLLGLAGGGRARGATARLASQTI</sequence>
<dbReference type="EMBL" id="JAINUG010000218">
    <property type="protein sequence ID" value="KAJ8387062.1"/>
    <property type="molecule type" value="Genomic_DNA"/>
</dbReference>
<proteinExistence type="predicted"/>
<comment type="caution">
    <text evidence="1">The sequence shown here is derived from an EMBL/GenBank/DDBJ whole genome shotgun (WGS) entry which is preliminary data.</text>
</comment>
<protein>
    <submittedName>
        <fullName evidence="1">Uncharacterized protein</fullName>
    </submittedName>
</protein>
<keyword evidence="2" id="KW-1185">Reference proteome</keyword>
<reference evidence="1" key="1">
    <citation type="journal article" date="2023" name="Science">
        <title>Genome structures resolve the early diversification of teleost fishes.</title>
        <authorList>
            <person name="Parey E."/>
            <person name="Louis A."/>
            <person name="Montfort J."/>
            <person name="Bouchez O."/>
            <person name="Roques C."/>
            <person name="Iampietro C."/>
            <person name="Lluch J."/>
            <person name="Castinel A."/>
            <person name="Donnadieu C."/>
            <person name="Desvignes T."/>
            <person name="Floi Bucao C."/>
            <person name="Jouanno E."/>
            <person name="Wen M."/>
            <person name="Mejri S."/>
            <person name="Dirks R."/>
            <person name="Jansen H."/>
            <person name="Henkel C."/>
            <person name="Chen W.J."/>
            <person name="Zahm M."/>
            <person name="Cabau C."/>
            <person name="Klopp C."/>
            <person name="Thompson A.W."/>
            <person name="Robinson-Rechavi M."/>
            <person name="Braasch I."/>
            <person name="Lecointre G."/>
            <person name="Bobe J."/>
            <person name="Postlethwait J.H."/>
            <person name="Berthelot C."/>
            <person name="Roest Crollius H."/>
            <person name="Guiguen Y."/>
        </authorList>
    </citation>
    <scope>NUCLEOTIDE SEQUENCE</scope>
    <source>
        <strain evidence="1">NC1722</strain>
    </source>
</reference>
<dbReference type="Proteomes" id="UP001221898">
    <property type="component" value="Unassembled WGS sequence"/>
</dbReference>
<evidence type="ECO:0000313" key="2">
    <source>
        <dbReference type="Proteomes" id="UP001221898"/>
    </source>
</evidence>
<gene>
    <name evidence="1" type="ORF">AAFF_G00161160</name>
</gene>
<evidence type="ECO:0000313" key="1">
    <source>
        <dbReference type="EMBL" id="KAJ8387062.1"/>
    </source>
</evidence>
<accession>A0AAD7RMW3</accession>
<organism evidence="1 2">
    <name type="scientific">Aldrovandia affinis</name>
    <dbReference type="NCBI Taxonomy" id="143900"/>
    <lineage>
        <taxon>Eukaryota</taxon>
        <taxon>Metazoa</taxon>
        <taxon>Chordata</taxon>
        <taxon>Craniata</taxon>
        <taxon>Vertebrata</taxon>
        <taxon>Euteleostomi</taxon>
        <taxon>Actinopterygii</taxon>
        <taxon>Neopterygii</taxon>
        <taxon>Teleostei</taxon>
        <taxon>Notacanthiformes</taxon>
        <taxon>Halosauridae</taxon>
        <taxon>Aldrovandia</taxon>
    </lineage>
</organism>